<gene>
    <name evidence="2" type="ORF">PLICRDRAFT_340460</name>
</gene>
<feature type="chain" id="PRO_5002203028" description="Dockerin type 1" evidence="1">
    <location>
        <begin position="20"/>
        <end position="519"/>
    </location>
</feature>
<name>A0A0C9SRK4_PLICR</name>
<keyword evidence="3" id="KW-1185">Reference proteome</keyword>
<dbReference type="EMBL" id="KN832569">
    <property type="protein sequence ID" value="KII84742.1"/>
    <property type="molecule type" value="Genomic_DNA"/>
</dbReference>
<dbReference type="Proteomes" id="UP000053263">
    <property type="component" value="Unassembled WGS sequence"/>
</dbReference>
<evidence type="ECO:0000313" key="3">
    <source>
        <dbReference type="Proteomes" id="UP000053263"/>
    </source>
</evidence>
<reference evidence="2 3" key="1">
    <citation type="submission" date="2014-06" db="EMBL/GenBank/DDBJ databases">
        <title>Evolutionary Origins and Diversification of the Mycorrhizal Mutualists.</title>
        <authorList>
            <consortium name="DOE Joint Genome Institute"/>
            <consortium name="Mycorrhizal Genomics Consortium"/>
            <person name="Kohler A."/>
            <person name="Kuo A."/>
            <person name="Nagy L.G."/>
            <person name="Floudas D."/>
            <person name="Copeland A."/>
            <person name="Barry K.W."/>
            <person name="Cichocki N."/>
            <person name="Veneault-Fourrey C."/>
            <person name="LaButti K."/>
            <person name="Lindquist E.A."/>
            <person name="Lipzen A."/>
            <person name="Lundell T."/>
            <person name="Morin E."/>
            <person name="Murat C."/>
            <person name="Riley R."/>
            <person name="Ohm R."/>
            <person name="Sun H."/>
            <person name="Tunlid A."/>
            <person name="Henrissat B."/>
            <person name="Grigoriev I.V."/>
            <person name="Hibbett D.S."/>
            <person name="Martin F."/>
        </authorList>
    </citation>
    <scope>NUCLEOTIDE SEQUENCE [LARGE SCALE GENOMIC DNA]</scope>
    <source>
        <strain evidence="2 3">FD-325 SS-3</strain>
    </source>
</reference>
<dbReference type="Pfam" id="PF15892">
    <property type="entry name" value="BNR_4"/>
    <property type="match status" value="1"/>
</dbReference>
<evidence type="ECO:0008006" key="4">
    <source>
        <dbReference type="Google" id="ProtNLM"/>
    </source>
</evidence>
<keyword evidence="1" id="KW-0732">Signal</keyword>
<dbReference type="OrthoDB" id="9978204at2759"/>
<evidence type="ECO:0000313" key="2">
    <source>
        <dbReference type="EMBL" id="KII84742.1"/>
    </source>
</evidence>
<evidence type="ECO:0000256" key="1">
    <source>
        <dbReference type="SAM" id="SignalP"/>
    </source>
</evidence>
<organism evidence="2 3">
    <name type="scientific">Plicaturopsis crispa FD-325 SS-3</name>
    <dbReference type="NCBI Taxonomy" id="944288"/>
    <lineage>
        <taxon>Eukaryota</taxon>
        <taxon>Fungi</taxon>
        <taxon>Dikarya</taxon>
        <taxon>Basidiomycota</taxon>
        <taxon>Agaricomycotina</taxon>
        <taxon>Agaricomycetes</taxon>
        <taxon>Agaricomycetidae</taxon>
        <taxon>Amylocorticiales</taxon>
        <taxon>Amylocorticiaceae</taxon>
        <taxon>Plicatura</taxon>
        <taxon>Plicaturopsis crispa</taxon>
    </lineage>
</organism>
<proteinExistence type="predicted"/>
<dbReference type="HOGENOM" id="CLU_030203_0_0_1"/>
<dbReference type="AlphaFoldDB" id="A0A0C9SRK4"/>
<accession>A0A0C9SRK4</accession>
<protein>
    <recommendedName>
        <fullName evidence="4">Dockerin type 1</fullName>
    </recommendedName>
</protein>
<sequence>MMLSFIPLFLLELCALAEGIRVIRKTTLGADPQTVNRLNGESFQQDPITTLNGYQYAVLWASDSANASVRHASVARRALSASSDWETFRLTDYNQTDDDGHNVITMGVSRGDGTIHLAFDQHDNNLNYRVSRAGVASNPANTPWTSDIFAPAGTLDHLPGLETLNKSTYFSNVTYPRFLSVPPRNASDEADLFLELRVGRSGLGDDWIYLYTPQTGAWSQVGRYLEGVNNNAYINGLDFDAQGVLHVTWTYRDYVNDVGQNVAVEAGPNGPENNHDMNYAHSSDLGRTWRNNWGQRIASLDPAPTNVSAQMPANAIDISDADGGIPRTIVPASAGITMFGIPKYGGILNQEAQTVDDEGRVHVLNRENTTGTERWYHYWRSTSAHWTRTALPLTLDPPSVNNITQTPTVIGKRGKLVALPASATQTDTSTPATLLALLPSNALLGPSSDAFTNVSTALSILASTAAGHFRDWHVVWEVPRGCGAEPLFDRTRLQADGVLSVYLVNEGEVQVWDLDVSGV</sequence>
<feature type="signal peptide" evidence="1">
    <location>
        <begin position="1"/>
        <end position="19"/>
    </location>
</feature>